<keyword evidence="1" id="KW-0378">Hydrolase</keyword>
<protein>
    <submittedName>
        <fullName evidence="5">Dipeptidyl aminopeptidase/acylaminoacyl peptidase</fullName>
    </submittedName>
</protein>
<dbReference type="SUPFAM" id="SSF82171">
    <property type="entry name" value="DPP6 N-terminal domain-like"/>
    <property type="match status" value="1"/>
</dbReference>
<dbReference type="SUPFAM" id="SSF53474">
    <property type="entry name" value="alpha/beta-Hydrolases"/>
    <property type="match status" value="1"/>
</dbReference>
<dbReference type="Gene3D" id="2.120.10.30">
    <property type="entry name" value="TolB, C-terminal domain"/>
    <property type="match status" value="2"/>
</dbReference>
<dbReference type="EMBL" id="VLKF01000001">
    <property type="protein sequence ID" value="TWH73736.1"/>
    <property type="molecule type" value="Genomic_DNA"/>
</dbReference>
<reference evidence="5 6" key="1">
    <citation type="submission" date="2019-07" db="EMBL/GenBank/DDBJ databases">
        <title>R&amp;d 2014.</title>
        <authorList>
            <person name="Klenk H.-P."/>
        </authorList>
    </citation>
    <scope>NUCLEOTIDE SEQUENCE [LARGE SCALE GENOMIC DNA]</scope>
    <source>
        <strain evidence="5 6">DSM 45764</strain>
    </source>
</reference>
<keyword evidence="5" id="KW-0645">Protease</keyword>
<dbReference type="GO" id="GO:0004252">
    <property type="term" value="F:serine-type endopeptidase activity"/>
    <property type="evidence" value="ECO:0007669"/>
    <property type="project" value="TreeGrafter"/>
</dbReference>
<dbReference type="InterPro" id="IPR011042">
    <property type="entry name" value="6-blade_b-propeller_TolB-like"/>
</dbReference>
<comment type="caution">
    <text evidence="5">The sequence shown here is derived from an EMBL/GenBank/DDBJ whole genome shotgun (WGS) entry which is preliminary data.</text>
</comment>
<evidence type="ECO:0000256" key="3">
    <source>
        <dbReference type="SAM" id="MobiDB-lite"/>
    </source>
</evidence>
<name>A0A562ISD3_9ACTN</name>
<dbReference type="RefSeq" id="WP_153357690.1">
    <property type="nucleotide sequence ID" value="NZ_JABGDC010000027.1"/>
</dbReference>
<feature type="region of interest" description="Disordered" evidence="3">
    <location>
        <begin position="650"/>
        <end position="676"/>
    </location>
</feature>
<dbReference type="InterPro" id="IPR001375">
    <property type="entry name" value="Peptidase_S9_cat"/>
</dbReference>
<feature type="domain" description="Peptidase S9 prolyl oligopeptidase catalytic" evidence="4">
    <location>
        <begin position="442"/>
        <end position="643"/>
    </location>
</feature>
<evidence type="ECO:0000256" key="2">
    <source>
        <dbReference type="ARBA" id="ARBA00022825"/>
    </source>
</evidence>
<dbReference type="Pfam" id="PF00326">
    <property type="entry name" value="Peptidase_S9"/>
    <property type="match status" value="1"/>
</dbReference>
<dbReference type="GO" id="GO:0006508">
    <property type="term" value="P:proteolysis"/>
    <property type="evidence" value="ECO:0007669"/>
    <property type="project" value="InterPro"/>
</dbReference>
<dbReference type="InterPro" id="IPR029058">
    <property type="entry name" value="AB_hydrolase_fold"/>
</dbReference>
<dbReference type="PANTHER" id="PTHR42776:SF27">
    <property type="entry name" value="DIPEPTIDYL PEPTIDASE FAMILY MEMBER 6"/>
    <property type="match status" value="1"/>
</dbReference>
<keyword evidence="5" id="KW-0031">Aminopeptidase</keyword>
<keyword evidence="6" id="KW-1185">Reference proteome</keyword>
<dbReference type="InterPro" id="IPR011659">
    <property type="entry name" value="WD40"/>
</dbReference>
<evidence type="ECO:0000313" key="5">
    <source>
        <dbReference type="EMBL" id="TWH73736.1"/>
    </source>
</evidence>
<proteinExistence type="predicted"/>
<dbReference type="PANTHER" id="PTHR42776">
    <property type="entry name" value="SERINE PEPTIDASE S9 FAMILY MEMBER"/>
    <property type="match status" value="1"/>
</dbReference>
<keyword evidence="2" id="KW-0720">Serine protease</keyword>
<sequence>MGRPLDLADVHCLQLPDSPTIAPDGRHVVYVLRTTDADADADRRALWSVRATADGWAAPTPLTRGTADTAPAFSPQGDRVAFLRAGDGPAQLHLLPVDGGEAERVTALPAGAGAAVWSPDGGRIAFTAPVRPETDEHDPVPVTRIGFKADGVGLLRGTRQHLHVLDLATGEVRQLTDGDWDAGRPAWSPDGARLAFAAATDPDADLTHRTPVHVIDAAGGPPRRVGDGLGVAGPVLWTADGEALLVAGQSTVAVGHTGLLLQPRDAAAVARDLAAPLDRTVMPGGPGYPGGLPQLTADGATVVFCVRDRGCSHVYATAVDGSSAPRPVVTGADTVVSGLAVAARADVVAVVLADPATFGEVAVVDLTTGAPTRLTAHTAGSLPDVDLVVPEPRTFTVHDGTEVHGWLLRGPAAGPVPLLVDVHGGPHNAWSPAADPAHAYHQALVAAGWAVLLLNIRGSDGYGHAFFTAAVGAWGTADERDVLDPVDQLVTEGVADPARLALTGYSYGGYLTCWLTGRTDRFAAAIAGGVVADLTSLAGTSDAGEALGLEFGDPVIDPEAVREHSPITHVHRVRTPTLVLHGGADERCPVGQAEQWFTALRTQRVPTELVLFPGGSHLFILDGRPSHRVDYGRRLIDWALRHTTGAGGRSVTGGLFAPGAPGTRVAHPPQERAELP</sequence>
<dbReference type="Pfam" id="PF07676">
    <property type="entry name" value="PD40"/>
    <property type="match status" value="3"/>
</dbReference>
<evidence type="ECO:0000256" key="1">
    <source>
        <dbReference type="ARBA" id="ARBA00022801"/>
    </source>
</evidence>
<organism evidence="5 6">
    <name type="scientific">Modestobacter roseus</name>
    <dbReference type="NCBI Taxonomy" id="1181884"/>
    <lineage>
        <taxon>Bacteria</taxon>
        <taxon>Bacillati</taxon>
        <taxon>Actinomycetota</taxon>
        <taxon>Actinomycetes</taxon>
        <taxon>Geodermatophilales</taxon>
        <taxon>Geodermatophilaceae</taxon>
        <taxon>Modestobacter</taxon>
    </lineage>
</organism>
<evidence type="ECO:0000259" key="4">
    <source>
        <dbReference type="Pfam" id="PF00326"/>
    </source>
</evidence>
<dbReference type="Proteomes" id="UP000321490">
    <property type="component" value="Unassembled WGS sequence"/>
</dbReference>
<dbReference type="AlphaFoldDB" id="A0A562ISD3"/>
<dbReference type="Gene3D" id="3.40.50.1820">
    <property type="entry name" value="alpha/beta hydrolase"/>
    <property type="match status" value="1"/>
</dbReference>
<dbReference type="OrthoDB" id="262125at2"/>
<accession>A0A562ISD3</accession>
<evidence type="ECO:0000313" key="6">
    <source>
        <dbReference type="Proteomes" id="UP000321490"/>
    </source>
</evidence>
<gene>
    <name evidence="5" type="ORF">JD78_02260</name>
</gene>
<dbReference type="GO" id="GO:0004177">
    <property type="term" value="F:aminopeptidase activity"/>
    <property type="evidence" value="ECO:0007669"/>
    <property type="project" value="UniProtKB-KW"/>
</dbReference>